<organism evidence="5 6">
    <name type="scientific">Caldicellulosiruptor owensensis (strain ATCC 700167 / DSM 13100 / OL)</name>
    <dbReference type="NCBI Taxonomy" id="632518"/>
    <lineage>
        <taxon>Bacteria</taxon>
        <taxon>Bacillati</taxon>
        <taxon>Bacillota</taxon>
        <taxon>Bacillota incertae sedis</taxon>
        <taxon>Caldicellulosiruptorales</taxon>
        <taxon>Caldicellulosiruptoraceae</taxon>
        <taxon>Caldicellulosiruptor</taxon>
    </lineage>
</organism>
<feature type="binding site" evidence="3">
    <location>
        <begin position="48"/>
        <end position="49"/>
    </location>
    <ligand>
        <name>phosphate</name>
        <dbReference type="ChEBI" id="CHEBI:43474"/>
    </ligand>
</feature>
<dbReference type="Pfam" id="PF01048">
    <property type="entry name" value="PNP_UDP_1"/>
    <property type="match status" value="1"/>
</dbReference>
<dbReference type="InterPro" id="IPR010044">
    <property type="entry name" value="MTAP"/>
</dbReference>
<dbReference type="SUPFAM" id="SSF53167">
    <property type="entry name" value="Purine and uridine phosphorylases"/>
    <property type="match status" value="1"/>
</dbReference>
<comment type="function">
    <text evidence="3">Purine nucleoside phosphorylase involved in purine salvage.</text>
</comment>
<accession>E4Q3C2</accession>
<feature type="binding site" evidence="3">
    <location>
        <begin position="203"/>
        <end position="205"/>
    </location>
    <ligand>
        <name>substrate</name>
    </ligand>
</feature>
<keyword evidence="3" id="KW-0660">Purine salvage</keyword>
<dbReference type="PROSITE" id="PS01240">
    <property type="entry name" value="PNP_MTAP_2"/>
    <property type="match status" value="1"/>
</dbReference>
<name>E4Q3C2_CALOW</name>
<dbReference type="CDD" id="cd09010">
    <property type="entry name" value="MTAP_SsMTAPII_like_MTIP"/>
    <property type="match status" value="1"/>
</dbReference>
<comment type="similarity">
    <text evidence="3">Belongs to the PNP/MTAP phosphorylase family. MTAP subfamily.</text>
</comment>
<dbReference type="RefSeq" id="WP_013412414.1">
    <property type="nucleotide sequence ID" value="NC_014657.1"/>
</dbReference>
<dbReference type="GO" id="GO:0017061">
    <property type="term" value="F:S-methyl-5-thioadenosine phosphorylase activity"/>
    <property type="evidence" value="ECO:0007669"/>
    <property type="project" value="InterPro"/>
</dbReference>
<dbReference type="InterPro" id="IPR018099">
    <property type="entry name" value="Purine_phosphorylase-2_CS"/>
</dbReference>
<dbReference type="InterPro" id="IPR035994">
    <property type="entry name" value="Nucleoside_phosphorylase_sf"/>
</dbReference>
<proteinExistence type="inferred from homology"/>
<feature type="domain" description="Nucleoside phosphorylase" evidence="4">
    <location>
        <begin position="2"/>
        <end position="242"/>
    </location>
</feature>
<comment type="miscellaneous">
    <text evidence="3">Although this enzyme belongs to the family of MTA phosphorylases based on sequence homology, it lacks several conserved amino acids in the substrate binding pocket that confer specificity towards MTA.</text>
</comment>
<dbReference type="EC" id="2.4.2.1" evidence="3"/>
<dbReference type="HAMAP" id="MF_01963">
    <property type="entry name" value="MTAP"/>
    <property type="match status" value="1"/>
</dbReference>
<dbReference type="GO" id="GO:0006166">
    <property type="term" value="P:purine ribonucleoside salvage"/>
    <property type="evidence" value="ECO:0007669"/>
    <property type="project" value="UniProtKB-UniRule"/>
</dbReference>
<keyword evidence="1 3" id="KW-0328">Glycosyltransferase</keyword>
<comment type="pathway">
    <text evidence="3">Purine metabolism; purine nucleoside salvage.</text>
</comment>
<dbReference type="NCBIfam" id="TIGR01694">
    <property type="entry name" value="MTAP"/>
    <property type="match status" value="1"/>
</dbReference>
<feature type="binding site" evidence="3">
    <location>
        <position position="179"/>
    </location>
    <ligand>
        <name>substrate</name>
    </ligand>
</feature>
<keyword evidence="2 3" id="KW-0808">Transferase</keyword>
<feature type="binding site" evidence="3">
    <location>
        <position position="180"/>
    </location>
    <ligand>
        <name>phosphate</name>
        <dbReference type="ChEBI" id="CHEBI:43474"/>
    </ligand>
</feature>
<reference key="1">
    <citation type="submission" date="2010-09" db="EMBL/GenBank/DDBJ databases">
        <title>Complete sequence of Caldicellulosiruptor owensensis OL.</title>
        <authorList>
            <consortium name="US DOE Joint Genome Institute"/>
            <person name="Lucas S."/>
            <person name="Copeland A."/>
            <person name="Lapidus A."/>
            <person name="Cheng J.-F."/>
            <person name="Bruce D."/>
            <person name="Goodwin L."/>
            <person name="Pitluck S."/>
            <person name="Davenport K."/>
            <person name="Detter J.C."/>
            <person name="Han C."/>
            <person name="Tapia R."/>
            <person name="Land M."/>
            <person name="Hauser L."/>
            <person name="Chang Y.-J."/>
            <person name="Jeffries C."/>
            <person name="Kyrpides N."/>
            <person name="Ivanova N."/>
            <person name="Mikhailova N."/>
            <person name="Blumer-Schuette S.E."/>
            <person name="Kelly R.M."/>
            <person name="Woyke T."/>
        </authorList>
    </citation>
    <scope>NUCLEOTIDE SEQUENCE</scope>
    <source>
        <strain>OL</strain>
    </source>
</reference>
<evidence type="ECO:0000256" key="3">
    <source>
        <dbReference type="HAMAP-Rule" id="MF_01963"/>
    </source>
</evidence>
<feature type="site" description="Important for substrate specificity" evidence="3">
    <location>
        <position position="161"/>
    </location>
</feature>
<reference evidence="5 6" key="2">
    <citation type="journal article" date="2011" name="J. Bacteriol.">
        <title>Complete genome sequences for the anaerobic, extremely thermophilic plant biomass-degrading bacteria Caldicellulosiruptor hydrothermalis, Caldicellulosiruptor kristjanssonii, Caldicellulosiruptor kronotskyensis, Caldicellulosiruptor owensenis, and Caldicellulosiruptor lactoaceticus.</title>
        <authorList>
            <person name="Blumer-Schuette S.E."/>
            <person name="Ozdemir I."/>
            <person name="Mistry D."/>
            <person name="Lucas S."/>
            <person name="Lapidus A."/>
            <person name="Cheng J.F."/>
            <person name="Goodwin L.A."/>
            <person name="Pitluck S."/>
            <person name="Land M.L."/>
            <person name="Hauser L.J."/>
            <person name="Woyke T."/>
            <person name="Mikhailova N."/>
            <person name="Pati A."/>
            <person name="Kyrpides N.C."/>
            <person name="Ivanova N."/>
            <person name="Detter J.C."/>
            <person name="Walston-Davenport K."/>
            <person name="Han S."/>
            <person name="Adams M.W."/>
            <person name="Kelly R.M."/>
        </authorList>
    </citation>
    <scope>NUCLEOTIDE SEQUENCE [LARGE SCALE GENOMIC DNA]</scope>
    <source>
        <strain evidence="6">ATCC 700167 / DSM 13100 / OL</strain>
    </source>
</reference>
<evidence type="ECO:0000256" key="1">
    <source>
        <dbReference type="ARBA" id="ARBA00022676"/>
    </source>
</evidence>
<dbReference type="UniPathway" id="UPA00606"/>
<comment type="catalytic activity">
    <reaction evidence="3">
        <text>a purine D-ribonucleoside + phosphate = a purine nucleobase + alpha-D-ribose 1-phosphate</text>
        <dbReference type="Rhea" id="RHEA:19805"/>
        <dbReference type="ChEBI" id="CHEBI:26386"/>
        <dbReference type="ChEBI" id="CHEBI:43474"/>
        <dbReference type="ChEBI" id="CHEBI:57720"/>
        <dbReference type="ChEBI" id="CHEBI:142355"/>
        <dbReference type="EC" id="2.4.2.1"/>
    </reaction>
</comment>
<dbReference type="InterPro" id="IPR000845">
    <property type="entry name" value="Nucleoside_phosphorylase_d"/>
</dbReference>
<evidence type="ECO:0000259" key="4">
    <source>
        <dbReference type="Pfam" id="PF01048"/>
    </source>
</evidence>
<evidence type="ECO:0000313" key="6">
    <source>
        <dbReference type="Proteomes" id="UP000006889"/>
    </source>
</evidence>
<feature type="binding site" evidence="3">
    <location>
        <begin position="81"/>
        <end position="82"/>
    </location>
    <ligand>
        <name>phosphate</name>
        <dbReference type="ChEBI" id="CHEBI:43474"/>
    </ligand>
</feature>
<sequence length="244" mass="27732">MIGIICGSGFYSFLENFEELEIETPYGKPSDKIAISTVEGKEVAFIPRHGKKHIYPPHKVPYKANVYALKQLGVDKIISTTACGSLKKEISPGDFVVVDQFVDRTWGRDDTFSYIGNVRHTLMAHPYDPEMREIAIKVLEELGFRFHKKGTCVVIQGSRFSTLAESRWYSKAGFDVIGMTQYPEVALANELRIRYLNITLVTDYDAGLEDDPDIKPVSHEEVLRVFSENVEKLKKVIIEIIKRI</sequence>
<protein>
    <recommendedName>
        <fullName evidence="3">Purine nucleoside phosphorylase</fullName>
        <shortName evidence="3">PNP</shortName>
        <ecNumber evidence="3">2.4.2.1</ecNumber>
    </recommendedName>
</protein>
<dbReference type="EMBL" id="CP002216">
    <property type="protein sequence ID" value="ADQ05071.1"/>
    <property type="molecule type" value="Genomic_DNA"/>
</dbReference>
<dbReference type="STRING" id="632518.Calow_1525"/>
<dbReference type="Gene3D" id="3.40.50.1580">
    <property type="entry name" value="Nucleoside phosphorylase domain"/>
    <property type="match status" value="1"/>
</dbReference>
<dbReference type="Proteomes" id="UP000006889">
    <property type="component" value="Chromosome"/>
</dbReference>
<evidence type="ECO:0000313" key="5">
    <source>
        <dbReference type="EMBL" id="ADQ05071.1"/>
    </source>
</evidence>
<dbReference type="GO" id="GO:0005829">
    <property type="term" value="C:cytosol"/>
    <property type="evidence" value="ECO:0007669"/>
    <property type="project" value="TreeGrafter"/>
</dbReference>
<evidence type="ECO:0000256" key="2">
    <source>
        <dbReference type="ARBA" id="ARBA00022679"/>
    </source>
</evidence>
<dbReference type="GO" id="GO:0019509">
    <property type="term" value="P:L-methionine salvage from methylthioadenosine"/>
    <property type="evidence" value="ECO:0007669"/>
    <property type="project" value="TreeGrafter"/>
</dbReference>
<dbReference type="KEGG" id="cow:Calow_1525"/>
<dbReference type="PANTHER" id="PTHR42679:SF2">
    <property type="entry name" value="S-METHYL-5'-THIOADENOSINE PHOSPHORYLASE"/>
    <property type="match status" value="1"/>
</dbReference>
<gene>
    <name evidence="5" type="ordered locus">Calow_1525</name>
</gene>
<dbReference type="HOGENOM" id="CLU_054456_0_2_9"/>
<comment type="subunit">
    <text evidence="3">Homohexamer. Dimer of a homotrimer.</text>
</comment>
<dbReference type="eggNOG" id="COG0005">
    <property type="taxonomic scope" value="Bacteria"/>
</dbReference>
<dbReference type="AlphaFoldDB" id="E4Q3C2"/>
<dbReference type="PANTHER" id="PTHR42679">
    <property type="entry name" value="S-METHYL-5'-THIOADENOSINE PHOSPHORYLASE"/>
    <property type="match status" value="1"/>
</dbReference>
<feature type="binding site" evidence="3">
    <location>
        <position position="8"/>
    </location>
    <ligand>
        <name>phosphate</name>
        <dbReference type="ChEBI" id="CHEBI:43474"/>
    </ligand>
</feature>
<feature type="site" description="Important for substrate specificity" evidence="3">
    <location>
        <position position="219"/>
    </location>
</feature>
<keyword evidence="6" id="KW-1185">Reference proteome</keyword>
<dbReference type="OrthoDB" id="1523230at2"/>